<name>A0ACA9QC66_9GLOM</name>
<dbReference type="Proteomes" id="UP000789920">
    <property type="component" value="Unassembled WGS sequence"/>
</dbReference>
<comment type="caution">
    <text evidence="1">The sequence shown here is derived from an EMBL/GenBank/DDBJ whole genome shotgun (WGS) entry which is preliminary data.</text>
</comment>
<accession>A0ACA9QC66</accession>
<gene>
    <name evidence="1" type="ORF">RPERSI_LOCUS13585</name>
</gene>
<protein>
    <submittedName>
        <fullName evidence="1">8474_t:CDS:1</fullName>
    </submittedName>
</protein>
<organism evidence="1 2">
    <name type="scientific">Racocetra persica</name>
    <dbReference type="NCBI Taxonomy" id="160502"/>
    <lineage>
        <taxon>Eukaryota</taxon>
        <taxon>Fungi</taxon>
        <taxon>Fungi incertae sedis</taxon>
        <taxon>Mucoromycota</taxon>
        <taxon>Glomeromycotina</taxon>
        <taxon>Glomeromycetes</taxon>
        <taxon>Diversisporales</taxon>
        <taxon>Gigasporaceae</taxon>
        <taxon>Racocetra</taxon>
    </lineage>
</organism>
<keyword evidence="2" id="KW-1185">Reference proteome</keyword>
<reference evidence="1" key="1">
    <citation type="submission" date="2021-06" db="EMBL/GenBank/DDBJ databases">
        <authorList>
            <person name="Kallberg Y."/>
            <person name="Tangrot J."/>
            <person name="Rosling A."/>
        </authorList>
    </citation>
    <scope>NUCLEOTIDE SEQUENCE</scope>
    <source>
        <strain evidence="1">MA461A</strain>
    </source>
</reference>
<proteinExistence type="predicted"/>
<sequence length="68" mass="7850">TGVGLFMNYITAKWWTVHFVMWFGSRYSFTYNQSGLFIGVPLFVLGCLLVFPTTTVLIKRLNPKPQFV</sequence>
<evidence type="ECO:0000313" key="1">
    <source>
        <dbReference type="EMBL" id="CAG8745251.1"/>
    </source>
</evidence>
<dbReference type="EMBL" id="CAJVQC010030334">
    <property type="protein sequence ID" value="CAG8745251.1"/>
    <property type="molecule type" value="Genomic_DNA"/>
</dbReference>
<evidence type="ECO:0000313" key="2">
    <source>
        <dbReference type="Proteomes" id="UP000789920"/>
    </source>
</evidence>
<feature type="non-terminal residue" evidence="1">
    <location>
        <position position="1"/>
    </location>
</feature>